<gene>
    <name evidence="4" type="ORF">MPP7335_01460</name>
</gene>
<dbReference type="InterPro" id="IPR037165">
    <property type="entry name" value="AldOxase/xan_DH_Mopterin-bd_sf"/>
</dbReference>
<dbReference type="EMBL" id="UEGS01000001">
    <property type="protein sequence ID" value="SRX79722.1"/>
    <property type="molecule type" value="Genomic_DNA"/>
</dbReference>
<accession>A0A375YF45</accession>
<dbReference type="InterPro" id="IPR036856">
    <property type="entry name" value="Ald_Oxase/Xan_DH_a/b_sf"/>
</dbReference>
<keyword evidence="2" id="KW-0560">Oxidoreductase</keyword>
<dbReference type="AlphaFoldDB" id="A0A375YF45"/>
<dbReference type="STRING" id="39692.BST38_05910"/>
<protein>
    <submittedName>
        <fullName evidence="4">Xanthine dehydrogenase molybdopterin binding subunit [Rhodococcus jostii RHA1]</fullName>
    </submittedName>
</protein>
<dbReference type="PANTHER" id="PTHR11908">
    <property type="entry name" value="XANTHINE DEHYDROGENASE"/>
    <property type="match status" value="1"/>
</dbReference>
<dbReference type="Proteomes" id="UP000252008">
    <property type="component" value="Unassembled WGS sequence"/>
</dbReference>
<dbReference type="PANTHER" id="PTHR11908:SF132">
    <property type="entry name" value="ALDEHYDE OXIDASE 1-RELATED"/>
    <property type="match status" value="1"/>
</dbReference>
<sequence>MTLLEPRAIGTPVARRDGAAKVTGTATYAYEHLVGSPAYLHPVQATIARGRVITMDTDAARAVDGVLDVLTVFDAPELADSSDGELAILQDDRVHFRGQIIGGVVAETAEIARQAAALVRAEYIAEPHDAQLRADHPGLYTPDSVNPSYPSDTADGDVDAALAAAEVVVDQTYTTPLEHNNPMEPHACIAQWQVRDGNPDVLLYDSTQGPHAARKALAPILGLEADQLRVVAPYVGGGFGSKGSPHAHNVLTLLAAQRANGRPVKLALTRQQMFSLVGYRTPTIQRVRLAADKDGKLTALVHDAIGQTSAVKEFAEQTAVTSRKMYATPNRRTTHRLAALDVAVPFWMRAPGECPGTFAAEVAMDELAVATGIDPIELRIRNDPEVDPETGNPWSGRHLVECLRLGAQRFGWSDWDRRPAQRLHGDWLHGVGVASATYPAMQMPGNTARITYPARERYLVQIGAADIGTGTWTTLTQIAADALGCDLAAVELQIGDSALPDASVAGGSSGINSWGRAIVAAAQRFRSEHGDPPAIGATSEAEAPENPEADKFTMQSFGAHFVEAKVNRDTGEIRVPRMLGVFSVGRAINPRTLRSQLIGGMTMGLSMALHEESVRDARFGHVVTQDLATYHFSSHADVEDVDAIWLDEVDEHTNPMGSRGAGEIGIVGSAAAVVNAVYNATGVRVRDLPVTLDKVLARLSLHDSTKPSRMR</sequence>
<dbReference type="Pfam" id="PF20256">
    <property type="entry name" value="MoCoBD_2"/>
    <property type="match status" value="2"/>
</dbReference>
<evidence type="ECO:0000313" key="4">
    <source>
        <dbReference type="EMBL" id="SRX79722.1"/>
    </source>
</evidence>
<dbReference type="Pfam" id="PF02738">
    <property type="entry name" value="MoCoBD_1"/>
    <property type="match status" value="1"/>
</dbReference>
<keyword evidence="1" id="KW-0500">Molybdenum</keyword>
<organism evidence="4 5">
    <name type="scientific">Mycolicibacterium parafortuitum</name>
    <name type="common">Mycobacterium parafortuitum</name>
    <dbReference type="NCBI Taxonomy" id="39692"/>
    <lineage>
        <taxon>Bacteria</taxon>
        <taxon>Bacillati</taxon>
        <taxon>Actinomycetota</taxon>
        <taxon>Actinomycetes</taxon>
        <taxon>Mycobacteriales</taxon>
        <taxon>Mycobacteriaceae</taxon>
        <taxon>Mycolicibacterium</taxon>
    </lineage>
</organism>
<dbReference type="InterPro" id="IPR008274">
    <property type="entry name" value="AldOxase/xan_DH_MoCoBD1"/>
</dbReference>
<evidence type="ECO:0000256" key="2">
    <source>
        <dbReference type="ARBA" id="ARBA00023002"/>
    </source>
</evidence>
<dbReference type="InterPro" id="IPR046867">
    <property type="entry name" value="AldOxase/xan_DH_MoCoBD2"/>
</dbReference>
<keyword evidence="5" id="KW-1185">Reference proteome</keyword>
<proteinExistence type="predicted"/>
<evidence type="ECO:0000313" key="5">
    <source>
        <dbReference type="Proteomes" id="UP000252008"/>
    </source>
</evidence>
<dbReference type="Gene3D" id="3.90.1170.50">
    <property type="entry name" value="Aldehyde oxidase/xanthine dehydrogenase, a/b hammerhead"/>
    <property type="match status" value="1"/>
</dbReference>
<evidence type="ECO:0000256" key="1">
    <source>
        <dbReference type="ARBA" id="ARBA00022505"/>
    </source>
</evidence>
<dbReference type="InterPro" id="IPR000674">
    <property type="entry name" value="Ald_Oxase/Xan_DH_a/b"/>
</dbReference>
<dbReference type="SUPFAM" id="SSF54665">
    <property type="entry name" value="CO dehydrogenase molybdoprotein N-domain-like"/>
    <property type="match status" value="1"/>
</dbReference>
<dbReference type="Pfam" id="PF01315">
    <property type="entry name" value="Ald_Xan_dh_C"/>
    <property type="match status" value="1"/>
</dbReference>
<dbReference type="SMART" id="SM01008">
    <property type="entry name" value="Ald_Xan_dh_C"/>
    <property type="match status" value="1"/>
</dbReference>
<name>A0A375YF45_MYCPF</name>
<dbReference type="SUPFAM" id="SSF56003">
    <property type="entry name" value="Molybdenum cofactor-binding domain"/>
    <property type="match status" value="1"/>
</dbReference>
<feature type="domain" description="Aldehyde oxidase/xanthine dehydrogenase a/b hammerhead" evidence="3">
    <location>
        <begin position="23"/>
        <end position="127"/>
    </location>
</feature>
<dbReference type="GO" id="GO:0016491">
    <property type="term" value="F:oxidoreductase activity"/>
    <property type="evidence" value="ECO:0007669"/>
    <property type="project" value="UniProtKB-KW"/>
</dbReference>
<reference evidence="4 5" key="1">
    <citation type="submission" date="2018-05" db="EMBL/GenBank/DDBJ databases">
        <authorList>
            <consortium name="IHU Genomes"/>
        </authorList>
    </citation>
    <scope>NUCLEOTIDE SEQUENCE [LARGE SCALE GENOMIC DNA]</scope>
    <source>
        <strain evidence="4 5">P7335</strain>
    </source>
</reference>
<dbReference type="Gene3D" id="3.30.365.10">
    <property type="entry name" value="Aldehyde oxidase/xanthine dehydrogenase, molybdopterin binding domain"/>
    <property type="match status" value="5"/>
</dbReference>
<dbReference type="GO" id="GO:0005506">
    <property type="term" value="F:iron ion binding"/>
    <property type="evidence" value="ECO:0007669"/>
    <property type="project" value="InterPro"/>
</dbReference>
<dbReference type="InterPro" id="IPR016208">
    <property type="entry name" value="Ald_Oxase/xanthine_DH-like"/>
</dbReference>
<evidence type="ECO:0000259" key="3">
    <source>
        <dbReference type="SMART" id="SM01008"/>
    </source>
</evidence>
<dbReference type="RefSeq" id="WP_083142318.1">
    <property type="nucleotide sequence ID" value="NZ_MVID01000003.1"/>
</dbReference>